<evidence type="ECO:0000313" key="3">
    <source>
        <dbReference type="Proteomes" id="UP000184139"/>
    </source>
</evidence>
<dbReference type="CDD" id="cd03801">
    <property type="entry name" value="GT4_PimA-like"/>
    <property type="match status" value="1"/>
</dbReference>
<gene>
    <name evidence="2" type="ORF">SAMN02745124_04261</name>
</gene>
<evidence type="ECO:0000313" key="2">
    <source>
        <dbReference type="EMBL" id="SHI13563.1"/>
    </source>
</evidence>
<dbReference type="Pfam" id="PF13692">
    <property type="entry name" value="Glyco_trans_1_4"/>
    <property type="match status" value="1"/>
</dbReference>
<name>A0A1M5YPV7_9BACT</name>
<organism evidence="2 3">
    <name type="scientific">Desulfofustis glycolicus DSM 9705</name>
    <dbReference type="NCBI Taxonomy" id="1121409"/>
    <lineage>
        <taxon>Bacteria</taxon>
        <taxon>Pseudomonadati</taxon>
        <taxon>Thermodesulfobacteriota</taxon>
        <taxon>Desulfobulbia</taxon>
        <taxon>Desulfobulbales</taxon>
        <taxon>Desulfocapsaceae</taxon>
        <taxon>Desulfofustis</taxon>
    </lineage>
</organism>
<dbReference type="STRING" id="1121409.SAMN02745124_04261"/>
<accession>A0A1M5YPV7</accession>
<dbReference type="GO" id="GO:0016757">
    <property type="term" value="F:glycosyltransferase activity"/>
    <property type="evidence" value="ECO:0007669"/>
    <property type="project" value="TreeGrafter"/>
</dbReference>
<reference evidence="2 3" key="1">
    <citation type="submission" date="2016-11" db="EMBL/GenBank/DDBJ databases">
        <authorList>
            <person name="Jaros S."/>
            <person name="Januszkiewicz K."/>
            <person name="Wedrychowicz H."/>
        </authorList>
    </citation>
    <scope>NUCLEOTIDE SEQUENCE [LARGE SCALE GENOMIC DNA]</scope>
    <source>
        <strain evidence="2 3">DSM 9705</strain>
    </source>
</reference>
<proteinExistence type="predicted"/>
<dbReference type="PANTHER" id="PTHR46401">
    <property type="entry name" value="GLYCOSYLTRANSFERASE WBBK-RELATED"/>
    <property type="match status" value="1"/>
</dbReference>
<dbReference type="Proteomes" id="UP000184139">
    <property type="component" value="Unassembled WGS sequence"/>
</dbReference>
<dbReference type="PANTHER" id="PTHR46401:SF2">
    <property type="entry name" value="GLYCOSYLTRANSFERASE WBBK-RELATED"/>
    <property type="match status" value="1"/>
</dbReference>
<sequence>MSMRTNMFLVAQLGARRHYAIPQMLNEAGMLSALYTDLCAVKNWPRLLSWLPRYLQPQGLRRLLGRIPHGVPKEKIHTMTRLGWDYYKSRSRGGTEQSIVNHLRFNKEFCEAIVKKGLGRATATYSFSSAGLELMSAARKAGLRVVMEQVIAPRALELEILTQAQIHYPGWLDWPLSPGYVDAFIEREEEEWTCADLILCGSEFVRQGIAERGGPIEKCKVVPYGVDSRFIIKRGIRPSGPLRVLTVGEVGLRKGSPVVWEAARLLGNQAMFRMVGGCAFPKAVLQSKPANVELTGVVPNSEILPYYQWADAFLLPSLCEGSATVTYEALMAGLPVVCTPNTGTLVEHNICGQIVPPFSPVAVAEALQKWIDDPDFLANCSKGALRKQSQLNLDAYKECFLNQLNTLSSPV</sequence>
<keyword evidence="3" id="KW-1185">Reference proteome</keyword>
<protein>
    <submittedName>
        <fullName evidence="2">Glycosyl transferases group 1</fullName>
    </submittedName>
</protein>
<evidence type="ECO:0000256" key="1">
    <source>
        <dbReference type="ARBA" id="ARBA00022679"/>
    </source>
</evidence>
<dbReference type="EMBL" id="FQXS01000045">
    <property type="protein sequence ID" value="SHI13563.1"/>
    <property type="molecule type" value="Genomic_DNA"/>
</dbReference>
<dbReference type="GO" id="GO:0009103">
    <property type="term" value="P:lipopolysaccharide biosynthetic process"/>
    <property type="evidence" value="ECO:0007669"/>
    <property type="project" value="TreeGrafter"/>
</dbReference>
<dbReference type="Gene3D" id="3.40.50.2000">
    <property type="entry name" value="Glycogen Phosphorylase B"/>
    <property type="match status" value="2"/>
</dbReference>
<dbReference type="AlphaFoldDB" id="A0A1M5YPV7"/>
<keyword evidence="1 2" id="KW-0808">Transferase</keyword>
<dbReference type="SUPFAM" id="SSF53756">
    <property type="entry name" value="UDP-Glycosyltransferase/glycogen phosphorylase"/>
    <property type="match status" value="1"/>
</dbReference>